<proteinExistence type="predicted"/>
<evidence type="ECO:0000313" key="2">
    <source>
        <dbReference type="EMBL" id="VFJ92215.1"/>
    </source>
</evidence>
<name>A0A450UI52_9GAMM</name>
<reference evidence="2" key="1">
    <citation type="submission" date="2019-02" db="EMBL/GenBank/DDBJ databases">
        <authorList>
            <person name="Gruber-Vodicka R. H."/>
            <person name="Seah K. B. B."/>
        </authorList>
    </citation>
    <scope>NUCLEOTIDE SEQUENCE</scope>
    <source>
        <strain evidence="2">BECK_M6</strain>
    </source>
</reference>
<feature type="region of interest" description="Disordered" evidence="1">
    <location>
        <begin position="1"/>
        <end position="43"/>
    </location>
</feature>
<feature type="compositionally biased region" description="Basic and acidic residues" evidence="1">
    <location>
        <begin position="19"/>
        <end position="41"/>
    </location>
</feature>
<gene>
    <name evidence="2" type="ORF">BECKLFY1418A_GA0070994_102135</name>
</gene>
<sequence>MERMSITRRWLRPQFPPPEDFHPITQNKDHSRQNDLRHPQGEELSDTYPVFQVFIETISQLFQPPRPA</sequence>
<evidence type="ECO:0000256" key="1">
    <source>
        <dbReference type="SAM" id="MobiDB-lite"/>
    </source>
</evidence>
<accession>A0A450UI52</accession>
<protein>
    <submittedName>
        <fullName evidence="2">Uncharacterized protein</fullName>
    </submittedName>
</protein>
<dbReference type="AlphaFoldDB" id="A0A450UI52"/>
<dbReference type="EMBL" id="CAADFH010000021">
    <property type="protein sequence ID" value="VFJ92215.1"/>
    <property type="molecule type" value="Genomic_DNA"/>
</dbReference>
<organism evidence="2">
    <name type="scientific">Candidatus Kentrum sp. LFY</name>
    <dbReference type="NCBI Taxonomy" id="2126342"/>
    <lineage>
        <taxon>Bacteria</taxon>
        <taxon>Pseudomonadati</taxon>
        <taxon>Pseudomonadota</taxon>
        <taxon>Gammaproteobacteria</taxon>
        <taxon>Candidatus Kentrum</taxon>
    </lineage>
</organism>